<gene>
    <name evidence="2" type="ORF">Rsub_12920</name>
</gene>
<feature type="region of interest" description="Disordered" evidence="1">
    <location>
        <begin position="239"/>
        <end position="276"/>
    </location>
</feature>
<evidence type="ECO:0000313" key="3">
    <source>
        <dbReference type="Proteomes" id="UP000247498"/>
    </source>
</evidence>
<protein>
    <submittedName>
        <fullName evidence="2">Uncharacterized protein</fullName>
    </submittedName>
</protein>
<feature type="compositionally biased region" description="Low complexity" evidence="1">
    <location>
        <begin position="315"/>
        <end position="340"/>
    </location>
</feature>
<reference evidence="2 3" key="1">
    <citation type="journal article" date="2018" name="Sci. Rep.">
        <title>Raphidocelis subcapitata (=Pseudokirchneriella subcapitata) provides an insight into genome evolution and environmental adaptations in the Sphaeropleales.</title>
        <authorList>
            <person name="Suzuki S."/>
            <person name="Yamaguchi H."/>
            <person name="Nakajima N."/>
            <person name="Kawachi M."/>
        </authorList>
    </citation>
    <scope>NUCLEOTIDE SEQUENCE [LARGE SCALE GENOMIC DNA]</scope>
    <source>
        <strain evidence="2 3">NIES-35</strain>
    </source>
</reference>
<dbReference type="STRING" id="307507.A0A2V0PJX1"/>
<dbReference type="EMBL" id="BDRX01000192">
    <property type="protein sequence ID" value="GBG00099.1"/>
    <property type="molecule type" value="Genomic_DNA"/>
</dbReference>
<dbReference type="InParanoid" id="A0A2V0PJX1"/>
<feature type="compositionally biased region" description="Low complexity" evidence="1">
    <location>
        <begin position="385"/>
        <end position="402"/>
    </location>
</feature>
<feature type="region of interest" description="Disordered" evidence="1">
    <location>
        <begin position="307"/>
        <end position="402"/>
    </location>
</feature>
<name>A0A2V0PJX1_9CHLO</name>
<dbReference type="InterPro" id="IPR006502">
    <property type="entry name" value="PDDEXK-like"/>
</dbReference>
<comment type="caution">
    <text evidence="2">The sequence shown here is derived from an EMBL/GenBank/DDBJ whole genome shotgun (WGS) entry which is preliminary data.</text>
</comment>
<dbReference type="Proteomes" id="UP000247498">
    <property type="component" value="Unassembled WGS sequence"/>
</dbReference>
<organism evidence="2 3">
    <name type="scientific">Raphidocelis subcapitata</name>
    <dbReference type="NCBI Taxonomy" id="307507"/>
    <lineage>
        <taxon>Eukaryota</taxon>
        <taxon>Viridiplantae</taxon>
        <taxon>Chlorophyta</taxon>
        <taxon>core chlorophytes</taxon>
        <taxon>Chlorophyceae</taxon>
        <taxon>CS clade</taxon>
        <taxon>Sphaeropleales</taxon>
        <taxon>Selenastraceae</taxon>
        <taxon>Raphidocelis</taxon>
    </lineage>
</organism>
<accession>A0A2V0PJX1</accession>
<keyword evidence="3" id="KW-1185">Reference proteome</keyword>
<proteinExistence type="predicted"/>
<dbReference type="Pfam" id="PF04720">
    <property type="entry name" value="PDDEXK_6"/>
    <property type="match status" value="1"/>
</dbReference>
<sequence>MAALVYNRPRPSPQHGGCSLPFDDWELPSDLNGTAAGCWERAAWPCGHFPPDPARKAAQQRLAYLIQPQNEYCAKLASDVRRFKSALLREDGSADAVALAARLAGVGHACAVRTAIGAGPGRGPGAAGRRGGAACPFKNLRHVFLAVAVDGGEGAGGCEYLVDANFKEHFLIPHPTLAYLDVLSLLPEEFVGSKGRLAQTVACLCAEMSASFEARGLTLPPWRREAALASKWLPQRSRDTAVGADAGTGAGASPPVAESLWGASSESDCDGGSPDAARAAAALSGAFSRLDDEELLQSALERRASGRGLLSDKLGGSPSPRSRRASAGAGAGAGRASTSPARRRRGDGAGAGDGDEVLSFGAAGVLSRQPPVWSGQPATWKAVRGGSAAAPRPQAPAQGAWQ</sequence>
<dbReference type="AlphaFoldDB" id="A0A2V0PJX1"/>
<dbReference type="OrthoDB" id="691424at2759"/>
<dbReference type="PANTHER" id="PTHR31579:SF1">
    <property type="entry name" value="OS03G0796600 PROTEIN"/>
    <property type="match status" value="1"/>
</dbReference>
<evidence type="ECO:0000313" key="2">
    <source>
        <dbReference type="EMBL" id="GBG00099.1"/>
    </source>
</evidence>
<evidence type="ECO:0000256" key="1">
    <source>
        <dbReference type="SAM" id="MobiDB-lite"/>
    </source>
</evidence>
<dbReference type="PANTHER" id="PTHR31579">
    <property type="entry name" value="OS03G0796600 PROTEIN"/>
    <property type="match status" value="1"/>
</dbReference>